<dbReference type="EMBL" id="JH413848">
    <property type="protein sequence ID" value="EHL29249.1"/>
    <property type="molecule type" value="Genomic_DNA"/>
</dbReference>
<dbReference type="Gene3D" id="3.40.50.1010">
    <property type="entry name" value="5'-nuclease"/>
    <property type="match status" value="1"/>
</dbReference>
<dbReference type="InterPro" id="IPR002716">
    <property type="entry name" value="PIN_dom"/>
</dbReference>
<dbReference type="HOGENOM" id="CLU_2409607_0_0_6"/>
<accession>G9ETP8</accession>
<dbReference type="AlphaFoldDB" id="G9ETP8"/>
<dbReference type="InParanoid" id="G9ETP8"/>
<feature type="domain" description="PIN" evidence="1">
    <location>
        <begin position="11"/>
        <end position="74"/>
    </location>
</feature>
<protein>
    <recommendedName>
        <fullName evidence="1">PIN domain-containing protein</fullName>
    </recommendedName>
</protein>
<name>G9ETP8_9GAMM</name>
<organism evidence="2 3">
    <name type="scientific">Legionella drancourtii LLAP12</name>
    <dbReference type="NCBI Taxonomy" id="658187"/>
    <lineage>
        <taxon>Bacteria</taxon>
        <taxon>Pseudomonadati</taxon>
        <taxon>Pseudomonadota</taxon>
        <taxon>Gammaproteobacteria</taxon>
        <taxon>Legionellales</taxon>
        <taxon>Legionellaceae</taxon>
        <taxon>Legionella</taxon>
    </lineage>
</organism>
<dbReference type="STRING" id="658187.LDG_8683"/>
<proteinExistence type="predicted"/>
<evidence type="ECO:0000313" key="2">
    <source>
        <dbReference type="EMBL" id="EHL29249.1"/>
    </source>
</evidence>
<keyword evidence="3" id="KW-1185">Reference proteome</keyword>
<gene>
    <name evidence="2" type="ORF">LDG_8683</name>
</gene>
<dbReference type="SUPFAM" id="SSF88723">
    <property type="entry name" value="PIN domain-like"/>
    <property type="match status" value="1"/>
</dbReference>
<dbReference type="eggNOG" id="COG1875">
    <property type="taxonomic scope" value="Bacteria"/>
</dbReference>
<evidence type="ECO:0000313" key="3">
    <source>
        <dbReference type="Proteomes" id="UP000002770"/>
    </source>
</evidence>
<dbReference type="Pfam" id="PF13638">
    <property type="entry name" value="PIN_4"/>
    <property type="match status" value="1"/>
</dbReference>
<evidence type="ECO:0000259" key="1">
    <source>
        <dbReference type="Pfam" id="PF13638"/>
    </source>
</evidence>
<dbReference type="Proteomes" id="UP000002770">
    <property type="component" value="Unassembled WGS sequence"/>
</dbReference>
<dbReference type="CDD" id="cd09883">
    <property type="entry name" value="PIN_VapC_PhoHL-ATPase"/>
    <property type="match status" value="1"/>
</dbReference>
<sequence length="92" mass="10582">MDTSNTHKKLFVLDTNILMSDPTAIYHFEEHDIYLPMVVLEELDNHKTGISEVARNVRQTNRMLVELMSNATHEQIVSGLPIPSYLNSEQKK</sequence>
<dbReference type="InterPro" id="IPR029060">
    <property type="entry name" value="PIN-like_dom_sf"/>
</dbReference>
<reference evidence="2 3" key="1">
    <citation type="journal article" date="2011" name="BMC Genomics">
        <title>Insight into cross-talk between intra-amoebal pathogens.</title>
        <authorList>
            <person name="Gimenez G."/>
            <person name="Bertelli C."/>
            <person name="Moliner C."/>
            <person name="Robert C."/>
            <person name="Raoult D."/>
            <person name="Fournier P.E."/>
            <person name="Greub G."/>
        </authorList>
    </citation>
    <scope>NUCLEOTIDE SEQUENCE [LARGE SCALE GENOMIC DNA]</scope>
    <source>
        <strain evidence="2 3">LLAP12</strain>
    </source>
</reference>